<feature type="transmembrane region" description="Helical" evidence="4">
    <location>
        <begin position="1045"/>
        <end position="1063"/>
    </location>
</feature>
<evidence type="ECO:0000256" key="2">
    <source>
        <dbReference type="ARBA" id="ARBA00022737"/>
    </source>
</evidence>
<evidence type="ECO:0000313" key="6">
    <source>
        <dbReference type="Proteomes" id="UP000692954"/>
    </source>
</evidence>
<keyword evidence="3" id="KW-1015">Disulfide bond</keyword>
<dbReference type="PANTHER" id="PTHR38934:SF6">
    <property type="entry name" value="CHROMOSOME UNDETERMINED SCAFFOLD_176, WHOLE GENOME SHOTGUN SEQUENCE"/>
    <property type="match status" value="1"/>
</dbReference>
<keyword evidence="4" id="KW-0472">Membrane</keyword>
<reference evidence="5" key="1">
    <citation type="submission" date="2021-01" db="EMBL/GenBank/DDBJ databases">
        <authorList>
            <consortium name="Genoscope - CEA"/>
            <person name="William W."/>
        </authorList>
    </citation>
    <scope>NUCLEOTIDE SEQUENCE</scope>
</reference>
<evidence type="ECO:0000256" key="1">
    <source>
        <dbReference type="ARBA" id="ARBA00022729"/>
    </source>
</evidence>
<keyword evidence="6" id="KW-1185">Reference proteome</keyword>
<dbReference type="InterPro" id="IPR006212">
    <property type="entry name" value="Furin_repeat"/>
</dbReference>
<comment type="caution">
    <text evidence="5">The sequence shown here is derived from an EMBL/GenBank/DDBJ whole genome shotgun (WGS) entry which is preliminary data.</text>
</comment>
<organism evidence="5 6">
    <name type="scientific">Paramecium sonneborni</name>
    <dbReference type="NCBI Taxonomy" id="65129"/>
    <lineage>
        <taxon>Eukaryota</taxon>
        <taxon>Sar</taxon>
        <taxon>Alveolata</taxon>
        <taxon>Ciliophora</taxon>
        <taxon>Intramacronucleata</taxon>
        <taxon>Oligohymenophorea</taxon>
        <taxon>Peniculida</taxon>
        <taxon>Parameciidae</taxon>
        <taxon>Paramecium</taxon>
    </lineage>
</organism>
<feature type="transmembrane region" description="Helical" evidence="4">
    <location>
        <begin position="1112"/>
        <end position="1139"/>
    </location>
</feature>
<keyword evidence="4" id="KW-1133">Transmembrane helix</keyword>
<dbReference type="AlphaFoldDB" id="A0A8S1L3Z1"/>
<keyword evidence="4" id="KW-0812">Transmembrane</keyword>
<dbReference type="Pfam" id="PF13948">
    <property type="entry name" value="DUF4215"/>
    <property type="match status" value="10"/>
</dbReference>
<evidence type="ECO:0000256" key="4">
    <source>
        <dbReference type="SAM" id="Phobius"/>
    </source>
</evidence>
<feature type="transmembrane region" description="Helical" evidence="4">
    <location>
        <begin position="1075"/>
        <end position="1091"/>
    </location>
</feature>
<dbReference type="Proteomes" id="UP000692954">
    <property type="component" value="Unassembled WGS sequence"/>
</dbReference>
<dbReference type="OrthoDB" id="28293at2759"/>
<keyword evidence="1" id="KW-0732">Signal</keyword>
<dbReference type="NCBIfam" id="TIGR02232">
    <property type="entry name" value="myxo_disulf_rpt"/>
    <property type="match status" value="5"/>
</dbReference>
<sequence>MIQIFNNVINNVEIIKKYAFNCQIGFINQNDQCLPICGDGLKHGNEECDDNNNILDDGCYNCRFQCPKECLTCNELTTFPCLNLCGDGILSGEEECDDGNSIQFDGCYQCKIECQNQCTLCMRGLCYQCQTYGWIVEIDSKTCIENCGDLITIGREQCDDGLDDNQNDGCYQCKRVCRNDCLTCSSNGQTCLECKIVGFRPFSYYCRNICGDGYLAIDPFDRNSEECDDFNLTNFDGCSSTCKFQCQSNVCKTCVNNKCIECIDNYYLNQNQNKCIEQCNDNIIIGSEICEDMNSLLYDGCYNCQLSCQSSCSNCTINGCLSCFQGYQLVGIHCKPICGDKLIVIQEDCDDGNLIPFDGCHFCKYSCSQHCHTCYNGQCIMCQHNYIRYNGLCVQTIQFNQIFKIYSHSINLDQFIQNKPSNAFYEFCKEVINDICIVCQEFYSLNVISNCQSQCGDNIISGYEQCEDSITQNNIVCNECQLVCSDNCIYCQFGICLQCGEGYYLKLINNICEPIKQCTDIGLYYDIENNLCFDICGDGIKSKQELCDDDNDDPYDGCYKCQYSCLPNCPLCIQGQCVDDGNTCNEGYYFDTQKAECYNICGDGILSLPDEDCDNGTLFNIQDDQCQNCKIICAKSCQVCNLNNQCISCKKNYELLDGKCYPKDFNQHLCKIDNCDYCEDTQCITCSIGFTYHIIQNECQPICGDGIIIDKEQCDDGNLINGDGCDQNCQPSQDSQCVNNQCVPIQYPVPLLKFEKEIDNSQIVYLTFDQQVKLSFNYSIPLFIKSINTFLDDKAINVTFNEISTLNQEQLSNLQIQIIINFQEISNNPIFSIQFSDLNIIINEFGITSNHQNVSIQLPSPNFLSQKQQQLTASLVKFSTYQIQIIAGLILASSLSGKFEIIQNQIDLIQQLYYLKYINTRKGQNLIKFFGTFKIIQLASFYQFIGFNPSNDLFFNFSFQKSESIFEEDGRNANYLSNFISILTIFVFAYFTHLSIQLLIKYFMNHIKSLNIINFNKYQLYGLLKITKFSIKNCRNKFHNQFKGLLQSLIYEYIISSFLSLIYQDFNSAEGRLSFIANGIMQYLLINYLLSQEYQKQKSYSQFTYSCIQKMLFGIILIVCFKSAIIQIQLCTLNEFFYFYYLYQQKKQLDKLESFKKQFLHFNLFIINLFFLINEVYRNDTEKILYYGWVIIALMSFILSITLFIDIFKITSPFILKIISYIKAQKPQFINHEIFDQPEQQRQLF</sequence>
<accession>A0A8S1L3Z1</accession>
<dbReference type="SMART" id="SM00261">
    <property type="entry name" value="FU"/>
    <property type="match status" value="6"/>
</dbReference>
<feature type="transmembrane region" description="Helical" evidence="4">
    <location>
        <begin position="1184"/>
        <end position="1205"/>
    </location>
</feature>
<feature type="transmembrane region" description="Helical" evidence="4">
    <location>
        <begin position="1159"/>
        <end position="1177"/>
    </location>
</feature>
<protein>
    <submittedName>
        <fullName evidence="5">Uncharacterized protein</fullName>
    </submittedName>
</protein>
<evidence type="ECO:0000313" key="5">
    <source>
        <dbReference type="EMBL" id="CAD8057334.1"/>
    </source>
</evidence>
<feature type="transmembrane region" description="Helical" evidence="4">
    <location>
        <begin position="979"/>
        <end position="1000"/>
    </location>
</feature>
<dbReference type="PANTHER" id="PTHR38934">
    <property type="entry name" value="HYPHALLY REGULATED CELL WALL PROTEIN 1"/>
    <property type="match status" value="1"/>
</dbReference>
<dbReference type="EMBL" id="CAJJDN010000011">
    <property type="protein sequence ID" value="CAD8057334.1"/>
    <property type="molecule type" value="Genomic_DNA"/>
</dbReference>
<gene>
    <name evidence="5" type="ORF">PSON_ATCC_30995.1.T0110155</name>
</gene>
<proteinExistence type="predicted"/>
<evidence type="ECO:0000256" key="3">
    <source>
        <dbReference type="ARBA" id="ARBA00023157"/>
    </source>
</evidence>
<keyword evidence="2" id="KW-0677">Repeat</keyword>
<name>A0A8S1L3Z1_9CILI</name>
<dbReference type="InterPro" id="IPR011936">
    <property type="entry name" value="Myxo_disulph_rpt"/>
</dbReference>